<gene>
    <name evidence="1" type="ORF">EUBSIR_00014</name>
</gene>
<reference evidence="1" key="1">
    <citation type="submission" date="2007-10" db="EMBL/GenBank/DDBJ databases">
        <authorList>
            <person name="Fulton L."/>
            <person name="Clifton S."/>
            <person name="Fulton B."/>
            <person name="Xu J."/>
            <person name="Minx P."/>
            <person name="Pepin K.H."/>
            <person name="Johnson M."/>
            <person name="Thiruvilangam P."/>
            <person name="Bhonagiri V."/>
            <person name="Nash W.E."/>
            <person name="Mardis E.R."/>
            <person name="Wilson R.K."/>
        </authorList>
    </citation>
    <scope>NUCLEOTIDE SEQUENCE [LARGE SCALE GENOMIC DNA]</scope>
    <source>
        <strain evidence="1">DSM 15702</strain>
    </source>
</reference>
<organism evidence="1 2">
    <name type="scientific">[Eubacterium] siraeum DSM 15702</name>
    <dbReference type="NCBI Taxonomy" id="428128"/>
    <lineage>
        <taxon>Bacteria</taxon>
        <taxon>Bacillati</taxon>
        <taxon>Bacillota</taxon>
        <taxon>Clostridia</taxon>
        <taxon>Eubacteriales</taxon>
        <taxon>Oscillospiraceae</taxon>
        <taxon>Oscillospiraceae incertae sedis</taxon>
    </lineage>
</organism>
<reference evidence="1" key="2">
    <citation type="submission" date="2014-06" db="EMBL/GenBank/DDBJ databases">
        <title>Draft genome sequence of Eubacterium siraeum (DSM 15702).</title>
        <authorList>
            <person name="Sudarsanam P."/>
            <person name="Ley R."/>
            <person name="Guruge J."/>
            <person name="Turnbaugh P.J."/>
            <person name="Mahowald M."/>
            <person name="Liep D."/>
            <person name="Gordon J."/>
        </authorList>
    </citation>
    <scope>NUCLEOTIDE SEQUENCE</scope>
    <source>
        <strain evidence="1">DSM 15702</strain>
    </source>
</reference>
<dbReference type="EMBL" id="ABCA03000010">
    <property type="protein sequence ID" value="EDS02090.1"/>
    <property type="molecule type" value="Genomic_DNA"/>
</dbReference>
<proteinExistence type="predicted"/>
<evidence type="ECO:0000313" key="1">
    <source>
        <dbReference type="EMBL" id="EDS02090.1"/>
    </source>
</evidence>
<name>B0MJN9_9FIRM</name>
<protein>
    <submittedName>
        <fullName evidence="1">Uncharacterized protein</fullName>
    </submittedName>
</protein>
<evidence type="ECO:0000313" key="2">
    <source>
        <dbReference type="Proteomes" id="UP000005326"/>
    </source>
</evidence>
<dbReference type="AlphaFoldDB" id="B0MJN9"/>
<sequence>MLENFVVEGDRANAKPYKHTDDCSTKSDWDSADFEMGCVGRGAVSDNNTKAVTV</sequence>
<accession>B0MJN9</accession>
<keyword evidence="2" id="KW-1185">Reference proteome</keyword>
<dbReference type="Proteomes" id="UP000005326">
    <property type="component" value="Unassembled WGS sequence"/>
</dbReference>
<comment type="caution">
    <text evidence="1">The sequence shown here is derived from an EMBL/GenBank/DDBJ whole genome shotgun (WGS) entry which is preliminary data.</text>
</comment>